<protein>
    <recommendedName>
        <fullName evidence="3">Flagellar FliJ protein</fullName>
    </recommendedName>
</protein>
<evidence type="ECO:0000256" key="6">
    <source>
        <dbReference type="ARBA" id="ARBA00022500"/>
    </source>
</evidence>
<dbReference type="RefSeq" id="WP_343754980.1">
    <property type="nucleotide sequence ID" value="NZ_BAAACW010000080.1"/>
</dbReference>
<keyword evidence="8" id="KW-0653">Protein transport</keyword>
<evidence type="ECO:0000313" key="13">
    <source>
        <dbReference type="Proteomes" id="UP001501166"/>
    </source>
</evidence>
<evidence type="ECO:0000256" key="5">
    <source>
        <dbReference type="ARBA" id="ARBA00022475"/>
    </source>
</evidence>
<evidence type="ECO:0000313" key="12">
    <source>
        <dbReference type="EMBL" id="GAA0362106.1"/>
    </source>
</evidence>
<evidence type="ECO:0000256" key="3">
    <source>
        <dbReference type="ARBA" id="ARBA00020392"/>
    </source>
</evidence>
<dbReference type="InterPro" id="IPR053716">
    <property type="entry name" value="Flag_assembly_chemotaxis_eff"/>
</dbReference>
<keyword evidence="7" id="KW-1005">Bacterial flagellum biogenesis</keyword>
<sequence>MKSYRFSMEKVLEWRADLEDSAHLLVKEKEEALQNEQARLEGLIKESRKLKSENLFKSSIDDLKRHSLYTELLDDKIVRQKLAIQTAETELDRAREQLKEAHKDKKVMEKLEEKEKKRYIEFVNKKEQEQLDEISTLSFGRPTVY</sequence>
<dbReference type="Proteomes" id="UP001501166">
    <property type="component" value="Unassembled WGS sequence"/>
</dbReference>
<dbReference type="NCBIfam" id="TIGR02473">
    <property type="entry name" value="flagell_FliJ"/>
    <property type="match status" value="1"/>
</dbReference>
<evidence type="ECO:0000256" key="8">
    <source>
        <dbReference type="ARBA" id="ARBA00022927"/>
    </source>
</evidence>
<evidence type="ECO:0000256" key="10">
    <source>
        <dbReference type="ARBA" id="ARBA00023225"/>
    </source>
</evidence>
<comment type="similarity">
    <text evidence="2">Belongs to the FliJ family.</text>
</comment>
<accession>A0ABP3H8P7</accession>
<keyword evidence="4" id="KW-0813">Transport</keyword>
<evidence type="ECO:0000256" key="9">
    <source>
        <dbReference type="ARBA" id="ARBA00023136"/>
    </source>
</evidence>
<evidence type="ECO:0000256" key="4">
    <source>
        <dbReference type="ARBA" id="ARBA00022448"/>
    </source>
</evidence>
<keyword evidence="9" id="KW-0472">Membrane</keyword>
<evidence type="ECO:0000256" key="1">
    <source>
        <dbReference type="ARBA" id="ARBA00004413"/>
    </source>
</evidence>
<comment type="subcellular location">
    <subcellularLocation>
        <location evidence="1">Cell membrane</location>
        <topology evidence="1">Peripheral membrane protein</topology>
        <orientation evidence="1">Cytoplasmic side</orientation>
    </subcellularLocation>
</comment>
<keyword evidence="5" id="KW-1003">Cell membrane</keyword>
<gene>
    <name evidence="12" type="ORF">GCM10008932_13430</name>
</gene>
<feature type="coiled-coil region" evidence="11">
    <location>
        <begin position="15"/>
        <end position="53"/>
    </location>
</feature>
<dbReference type="InterPro" id="IPR012823">
    <property type="entry name" value="Flagell_FliJ"/>
</dbReference>
<feature type="coiled-coil region" evidence="11">
    <location>
        <begin position="77"/>
        <end position="114"/>
    </location>
</feature>
<dbReference type="Pfam" id="PF02050">
    <property type="entry name" value="FliJ"/>
    <property type="match status" value="1"/>
</dbReference>
<evidence type="ECO:0000256" key="7">
    <source>
        <dbReference type="ARBA" id="ARBA00022795"/>
    </source>
</evidence>
<name>A0ABP3H8P7_9LACT</name>
<keyword evidence="11" id="KW-0175">Coiled coil</keyword>
<dbReference type="EMBL" id="BAAACW010000080">
    <property type="protein sequence ID" value="GAA0362106.1"/>
    <property type="molecule type" value="Genomic_DNA"/>
</dbReference>
<reference evidence="13" key="1">
    <citation type="journal article" date="2019" name="Int. J. Syst. Evol. Microbiol.">
        <title>The Global Catalogue of Microorganisms (GCM) 10K type strain sequencing project: providing services to taxonomists for standard genome sequencing and annotation.</title>
        <authorList>
            <consortium name="The Broad Institute Genomics Platform"/>
            <consortium name="The Broad Institute Genome Sequencing Center for Infectious Disease"/>
            <person name="Wu L."/>
            <person name="Ma J."/>
        </authorList>
    </citation>
    <scope>NUCLEOTIDE SEQUENCE [LARGE SCALE GENOMIC DNA]</scope>
    <source>
        <strain evidence="13">JCM 12662</strain>
    </source>
</reference>
<organism evidence="12 13">
    <name type="scientific">Alkalibacterium iburiense</name>
    <dbReference type="NCBI Taxonomy" id="290589"/>
    <lineage>
        <taxon>Bacteria</taxon>
        <taxon>Bacillati</taxon>
        <taxon>Bacillota</taxon>
        <taxon>Bacilli</taxon>
        <taxon>Lactobacillales</taxon>
        <taxon>Carnobacteriaceae</taxon>
        <taxon>Alkalibacterium</taxon>
    </lineage>
</organism>
<keyword evidence="13" id="KW-1185">Reference proteome</keyword>
<evidence type="ECO:0000256" key="2">
    <source>
        <dbReference type="ARBA" id="ARBA00010004"/>
    </source>
</evidence>
<keyword evidence="6" id="KW-0145">Chemotaxis</keyword>
<keyword evidence="10" id="KW-1006">Bacterial flagellum protein export</keyword>
<proteinExistence type="inferred from homology"/>
<comment type="caution">
    <text evidence="12">The sequence shown here is derived from an EMBL/GenBank/DDBJ whole genome shotgun (WGS) entry which is preliminary data.</text>
</comment>
<dbReference type="Gene3D" id="1.10.287.1700">
    <property type="match status" value="1"/>
</dbReference>
<evidence type="ECO:0000256" key="11">
    <source>
        <dbReference type="SAM" id="Coils"/>
    </source>
</evidence>